<evidence type="ECO:0000313" key="3">
    <source>
        <dbReference type="Proteomes" id="UP000198878"/>
    </source>
</evidence>
<dbReference type="AlphaFoldDB" id="A0A1H5QKT4"/>
<dbReference type="STRING" id="218821.SAMN05421837_103326"/>
<feature type="chain" id="PRO_5011462512" description="Extracellular repeat, HAF family" evidence="1">
    <location>
        <begin position="28"/>
        <end position="335"/>
    </location>
</feature>
<dbReference type="Proteomes" id="UP000198878">
    <property type="component" value="Unassembled WGS sequence"/>
</dbReference>
<accession>A0A1H5QKT4</accession>
<keyword evidence="1" id="KW-0732">Signal</keyword>
<proteinExistence type="predicted"/>
<dbReference type="OrthoDB" id="3673419at2"/>
<feature type="signal peptide" evidence="1">
    <location>
        <begin position="1"/>
        <end position="27"/>
    </location>
</feature>
<evidence type="ECO:0008006" key="4">
    <source>
        <dbReference type="Google" id="ProtNLM"/>
    </source>
</evidence>
<gene>
    <name evidence="2" type="ORF">SAMN05421837_103326</name>
</gene>
<evidence type="ECO:0000256" key="1">
    <source>
        <dbReference type="SAM" id="SignalP"/>
    </source>
</evidence>
<evidence type="ECO:0000313" key="2">
    <source>
        <dbReference type="EMBL" id="SEF26454.1"/>
    </source>
</evidence>
<reference evidence="3" key="1">
    <citation type="submission" date="2016-10" db="EMBL/GenBank/DDBJ databases">
        <authorList>
            <person name="Varghese N."/>
            <person name="Submissions S."/>
        </authorList>
    </citation>
    <scope>NUCLEOTIDE SEQUENCE [LARGE SCALE GENOMIC DNA]</scope>
    <source>
        <strain evidence="3">DSM 44654</strain>
    </source>
</reference>
<organism evidence="2 3">
    <name type="scientific">Amycolatopsis pretoriensis</name>
    <dbReference type="NCBI Taxonomy" id="218821"/>
    <lineage>
        <taxon>Bacteria</taxon>
        <taxon>Bacillati</taxon>
        <taxon>Actinomycetota</taxon>
        <taxon>Actinomycetes</taxon>
        <taxon>Pseudonocardiales</taxon>
        <taxon>Pseudonocardiaceae</taxon>
        <taxon>Amycolatopsis</taxon>
    </lineage>
</organism>
<dbReference type="RefSeq" id="WP_086672611.1">
    <property type="nucleotide sequence ID" value="NZ_FNUJ01000003.1"/>
</dbReference>
<name>A0A1H5QKT4_9PSEU</name>
<protein>
    <recommendedName>
        <fullName evidence="4">Extracellular repeat, HAF family</fullName>
    </recommendedName>
</protein>
<sequence>MNLFKRTTAAGLAGLALAVVPAVPAAADPAPPGASCTWRAEPVPVPPFAEPRSYYVDATDGEGNFSGRTFVGQSAFGVVLWEHGEPRQLDLPEGFDSAVPAGQTRSGTVLVNATSFATTPATQQIFLYRNGTYEPVRLPAGYRNARADAINDRGDVVATASVPGGSVVILWSVLAAGPIVISPPELPWASAVDIDEDGTILLGDGYSAYLWRSGTLTPQPPSPGTPVLTREISNGTAVGTVLDPAGPKAVLWSQDAPHLLDGGGEAESVNHHGTIAGRLGAWDGPPAVWQGTSLVAKLPLPAGAASASADLIGDDGTVFGRGDGDTGPVRWRCGS</sequence>
<dbReference type="EMBL" id="FNUJ01000003">
    <property type="protein sequence ID" value="SEF26454.1"/>
    <property type="molecule type" value="Genomic_DNA"/>
</dbReference>
<dbReference type="SUPFAM" id="SSF63829">
    <property type="entry name" value="Calcium-dependent phosphotriesterase"/>
    <property type="match status" value="1"/>
</dbReference>
<keyword evidence="3" id="KW-1185">Reference proteome</keyword>